<evidence type="ECO:0000256" key="1">
    <source>
        <dbReference type="ARBA" id="ARBA00004651"/>
    </source>
</evidence>
<proteinExistence type="evidence at transcript level"/>
<feature type="region of interest" description="Disordered" evidence="13">
    <location>
        <begin position="1"/>
        <end position="25"/>
    </location>
</feature>
<evidence type="ECO:0000313" key="17">
    <source>
        <dbReference type="EMBL" id="QKN21278.1"/>
    </source>
</evidence>
<feature type="compositionally biased region" description="Polar residues" evidence="13">
    <location>
        <begin position="424"/>
        <end position="458"/>
    </location>
</feature>
<evidence type="ECO:0000256" key="5">
    <source>
        <dbReference type="ARBA" id="ARBA00022692"/>
    </source>
</evidence>
<accession>A0A6M9TZR5</accession>
<feature type="region of interest" description="Disordered" evidence="13">
    <location>
        <begin position="264"/>
        <end position="298"/>
    </location>
</feature>
<evidence type="ECO:0000259" key="16">
    <source>
        <dbReference type="Pfam" id="PF10613"/>
    </source>
</evidence>
<dbReference type="GO" id="GO:0005886">
    <property type="term" value="C:plasma membrane"/>
    <property type="evidence" value="ECO:0007669"/>
    <property type="project" value="UniProtKB-SubCell"/>
</dbReference>
<keyword evidence="7" id="KW-0406">Ion transport</keyword>
<keyword evidence="4" id="KW-1003">Cell membrane</keyword>
<feature type="domain" description="Ionotropic glutamate receptor L-glutamate and glycine-binding" evidence="16">
    <location>
        <begin position="891"/>
        <end position="961"/>
    </location>
</feature>
<feature type="compositionally biased region" description="Low complexity" evidence="13">
    <location>
        <begin position="644"/>
        <end position="654"/>
    </location>
</feature>
<evidence type="ECO:0000256" key="14">
    <source>
        <dbReference type="SAM" id="Phobius"/>
    </source>
</evidence>
<evidence type="ECO:0000256" key="9">
    <source>
        <dbReference type="ARBA" id="ARBA00023170"/>
    </source>
</evidence>
<evidence type="ECO:0000256" key="12">
    <source>
        <dbReference type="ARBA" id="ARBA00023303"/>
    </source>
</evidence>
<keyword evidence="3" id="KW-0813">Transport</keyword>
<evidence type="ECO:0000256" key="8">
    <source>
        <dbReference type="ARBA" id="ARBA00023136"/>
    </source>
</evidence>
<keyword evidence="9 17" id="KW-0675">Receptor</keyword>
<evidence type="ECO:0000256" key="7">
    <source>
        <dbReference type="ARBA" id="ARBA00023065"/>
    </source>
</evidence>
<evidence type="ECO:0000256" key="11">
    <source>
        <dbReference type="ARBA" id="ARBA00023286"/>
    </source>
</evidence>
<dbReference type="GO" id="GO:0015276">
    <property type="term" value="F:ligand-gated monoatomic ion channel activity"/>
    <property type="evidence" value="ECO:0007669"/>
    <property type="project" value="InterPro"/>
</dbReference>
<organism evidence="17">
    <name type="scientific">Bactrocera dorsalis</name>
    <name type="common">Oriental fruit fly</name>
    <name type="synonym">Dacus dorsalis</name>
    <dbReference type="NCBI Taxonomy" id="27457"/>
    <lineage>
        <taxon>Eukaryota</taxon>
        <taxon>Metazoa</taxon>
        <taxon>Ecdysozoa</taxon>
        <taxon>Arthropoda</taxon>
        <taxon>Hexapoda</taxon>
        <taxon>Insecta</taxon>
        <taxon>Pterygota</taxon>
        <taxon>Neoptera</taxon>
        <taxon>Endopterygota</taxon>
        <taxon>Diptera</taxon>
        <taxon>Brachycera</taxon>
        <taxon>Muscomorpha</taxon>
        <taxon>Tephritoidea</taxon>
        <taxon>Tephritidae</taxon>
        <taxon>Bactrocera</taxon>
        <taxon>Bactrocera</taxon>
    </lineage>
</organism>
<keyword evidence="5 14" id="KW-0812">Transmembrane</keyword>
<dbReference type="InterPro" id="IPR052192">
    <property type="entry name" value="Insect_Ionotropic_Sensory_Rcpt"/>
</dbReference>
<feature type="compositionally biased region" description="Polar residues" evidence="13">
    <location>
        <begin position="272"/>
        <end position="283"/>
    </location>
</feature>
<keyword evidence="8 14" id="KW-0472">Membrane</keyword>
<feature type="transmembrane region" description="Helical" evidence="14">
    <location>
        <begin position="991"/>
        <end position="1010"/>
    </location>
</feature>
<dbReference type="Gene3D" id="3.40.190.10">
    <property type="entry name" value="Periplasmic binding protein-like II"/>
    <property type="match status" value="1"/>
</dbReference>
<dbReference type="Pfam" id="PF10613">
    <property type="entry name" value="Lig_chan-Glu_bd"/>
    <property type="match status" value="1"/>
</dbReference>
<feature type="domain" description="Ionotropic glutamate receptor C-terminal" evidence="15">
    <location>
        <begin position="1145"/>
        <end position="1424"/>
    </location>
</feature>
<dbReference type="GO" id="GO:0050907">
    <property type="term" value="P:detection of chemical stimulus involved in sensory perception"/>
    <property type="evidence" value="ECO:0007669"/>
    <property type="project" value="UniProtKB-ARBA"/>
</dbReference>
<feature type="region of interest" description="Disordered" evidence="13">
    <location>
        <begin position="758"/>
        <end position="799"/>
    </location>
</feature>
<dbReference type="Pfam" id="PF00060">
    <property type="entry name" value="Lig_chan"/>
    <property type="match status" value="1"/>
</dbReference>
<feature type="transmembrane region" description="Helical" evidence="14">
    <location>
        <begin position="1413"/>
        <end position="1436"/>
    </location>
</feature>
<evidence type="ECO:0000256" key="10">
    <source>
        <dbReference type="ARBA" id="ARBA00023180"/>
    </source>
</evidence>
<feature type="transmembrane region" description="Helical" evidence="14">
    <location>
        <begin position="1168"/>
        <end position="1188"/>
    </location>
</feature>
<dbReference type="SUPFAM" id="SSF53850">
    <property type="entry name" value="Periplasmic binding protein-like II"/>
    <property type="match status" value="1"/>
</dbReference>
<evidence type="ECO:0000256" key="13">
    <source>
        <dbReference type="SAM" id="MobiDB-lite"/>
    </source>
</evidence>
<dbReference type="Gene3D" id="1.10.287.70">
    <property type="match status" value="1"/>
</dbReference>
<dbReference type="InterPro" id="IPR019594">
    <property type="entry name" value="Glu/Gly-bd"/>
</dbReference>
<dbReference type="FunFam" id="3.40.190.10:FF:000188">
    <property type="entry name" value="Ionotropic receptor 64a"/>
    <property type="match status" value="1"/>
</dbReference>
<gene>
    <name evidence="17" type="primary">IR64a</name>
</gene>
<evidence type="ECO:0000256" key="2">
    <source>
        <dbReference type="ARBA" id="ARBA00008685"/>
    </source>
</evidence>
<name>A0A6M9TZR5_BACDO</name>
<evidence type="ECO:0000256" key="3">
    <source>
        <dbReference type="ARBA" id="ARBA00022448"/>
    </source>
</evidence>
<feature type="region of interest" description="Disordered" evidence="13">
    <location>
        <begin position="421"/>
        <end position="472"/>
    </location>
</feature>
<keyword evidence="11" id="KW-1071">Ligand-gated ion channel</keyword>
<dbReference type="InterPro" id="IPR001320">
    <property type="entry name" value="Iontro_rcpt_C"/>
</dbReference>
<protein>
    <submittedName>
        <fullName evidence="17">Ionotropic receptor</fullName>
    </submittedName>
</protein>
<keyword evidence="10" id="KW-0325">Glycoprotein</keyword>
<evidence type="ECO:0000259" key="15">
    <source>
        <dbReference type="Pfam" id="PF00060"/>
    </source>
</evidence>
<evidence type="ECO:0000256" key="4">
    <source>
        <dbReference type="ARBA" id="ARBA00022475"/>
    </source>
</evidence>
<keyword evidence="12" id="KW-0407">Ion channel</keyword>
<dbReference type="PANTHER" id="PTHR42643:SF42">
    <property type="entry name" value="IONOTROPIC GLUTAMATE RECEPTOR L-GLUTAMATE AND GLYCINE-BINDING DOMAIN-CONTAINING PROTEIN"/>
    <property type="match status" value="1"/>
</dbReference>
<dbReference type="PANTHER" id="PTHR42643">
    <property type="entry name" value="IONOTROPIC RECEPTOR 20A-RELATED"/>
    <property type="match status" value="1"/>
</dbReference>
<reference evidence="17" key="1">
    <citation type="journal article" date="2020" name="Mol. Phylogenet. Evol.">
        <title>Analyses of chemosensory genes provide insight into the evolution of behavioral differences to phytochemicals in Bactrocera species.</title>
        <authorList>
            <person name="Wu Z."/>
            <person name="Cui Y."/>
            <person name="Ma J."/>
            <person name="Qu M."/>
            <person name="Lin J."/>
        </authorList>
    </citation>
    <scope>NUCLEOTIDE SEQUENCE</scope>
</reference>
<feature type="region of interest" description="Disordered" evidence="13">
    <location>
        <begin position="371"/>
        <end position="404"/>
    </location>
</feature>
<comment type="similarity">
    <text evidence="2">Belongs to the glutamate-gated ion channel (TC 1.A.10.1) family.</text>
</comment>
<dbReference type="EMBL" id="MT474566">
    <property type="protein sequence ID" value="QKN21278.1"/>
    <property type="molecule type" value="mRNA"/>
</dbReference>
<keyword evidence="6 14" id="KW-1133">Transmembrane helix</keyword>
<feature type="region of interest" description="Disordered" evidence="13">
    <location>
        <begin position="609"/>
        <end position="654"/>
    </location>
</feature>
<sequence length="1463" mass="161712">MKFIKEQKQKQTRKQKTQAEAAHKNAVKMGMPNMQRTAPTERVPRRWRCVLTRTPECFNNKIKMALLILIWTTIWCRRECVAAARHSNQAVYNNYNNKSNLHEQLEINVVDDNEDVEAIVSSWDEVLDGIVPGDVAAERRAEQVLFKRNAAKAAEGESAELNATAGYEFTTLDAVMTGAADTKRMMTQQTIEIHTDATTTTTPMYDSNSVATTMNNSVEINEYENVKNNGNENAKRPKVVDRKIIAATTTPTASLFAAAHAESATEGAAAATPQTGDQQNFAENTGEENGDARETQTNACEPPVDVTAALQQQLIYEFAIKYKHIPRVTYFTCRWLSPAPGHTFGEQMTYLNMQTLAMLQRMYGGGKAADEMRSDGGAAKAKKASADKVATKRKSAPANAPSATKAITATTARTAALSKAVETNARTVRNNGNTRGKRSTTAVLNNGNVTQSGKGSNRANRRATSEASTVNATIPTAAPRDILIKVVHIDQLINKRPTAANNKNSKNNNQRYNWNVQRTFGGGFAAGGGYGRSAAGSAGARNAYTNANWLAQVLRDDGSRQVVALNLACGAASRRLLEMASSKALFNATYHWLLIEDYTFNRNADIDDNADNVHSDNNNSNNKNCKRTSAQPNNETVDDDDNNKSSNNDNNKASNLTNKFFEQTQTQQLQANKQLNAEEVEQKQKQLTATATSTVATWSTSITSPRPKATLTATPVTANNENTMEIIEKYLEKINININTELILAKRHTRRIRDGAATDDNKKCAGGGVADGDGDADGRGDDGVLSGRGCGTSDSESATNNTLQRKDYYRLYDVWNPGLQYGGQLNISEIGYFALDDGLQIALWYRRSTTITRRMDMKMARIRCLIVVTNKNHTDTLEHYLTAHYDTHLDSMNRFNFALLSNVRDLFNFSFVMSKTASWGYLKNGKFDGMIGALVRKQADIGGSPIFFRIERAKVIDYTTRTWVARPCFIFRHPPSTKKDRIVFLQPFSNMVWILLGLCGIFTICLLWLLTSVERRLEAVGVVKQLGHSTRSSSNMNIGGATTNNQQASAIGGNDELPPVGCRCSTRTTLSAGTMPSCGARNAPSVAAATKEQRKQKPGKLMQRSKTEARKNVQSISCRHCMHGCGSACCGQTGSDVAQQRVGLFFESMLFYVGSICQQGLTFSTSFFSGRCIVITSLLFAFAIYQFYSASIVGTLLMEKPKTIRTLRDLIHSSLAVGVEDIAYNRDYFLRTKDPIAIELYAKKVTSVPTDSETPSETTADNATALATLQPNVELTEAEKAKAYRDILHSHETGAHAKTNEASNWYDPAYGVKRIRRGKFAFHVDVATAYKIIADTFSEKEICDLTEIQLFPPQKMVSIVQKGSPLRKVITYGLRRVTESGLMDYQRKVWHSPKPRCVKQIHTDDLRVDLQTFASALLVLIFGCAVSLLALSIEIIQHKLWQRYRALEEDDDDVDDEETVEQN</sequence>
<comment type="subcellular location">
    <subcellularLocation>
        <location evidence="1">Cell membrane</location>
        <topology evidence="1">Multi-pass membrane protein</topology>
    </subcellularLocation>
</comment>
<dbReference type="OrthoDB" id="6424337at2759"/>
<evidence type="ECO:0000256" key="6">
    <source>
        <dbReference type="ARBA" id="ARBA00022989"/>
    </source>
</evidence>